<keyword evidence="7" id="KW-1185">Reference proteome</keyword>
<gene>
    <name evidence="6" type="ORF">A10D4_00655</name>
</gene>
<accession>K2KYB4</accession>
<evidence type="ECO:0000256" key="2">
    <source>
        <dbReference type="ARBA" id="ARBA00022741"/>
    </source>
</evidence>
<dbReference type="OrthoDB" id="9783924at2"/>
<organism evidence="6 7">
    <name type="scientific">Idiomarina xiamenensis 10-D-4</name>
    <dbReference type="NCBI Taxonomy" id="740709"/>
    <lineage>
        <taxon>Bacteria</taxon>
        <taxon>Pseudomonadati</taxon>
        <taxon>Pseudomonadota</taxon>
        <taxon>Gammaproteobacteria</taxon>
        <taxon>Alteromonadales</taxon>
        <taxon>Idiomarinaceae</taxon>
        <taxon>Idiomarina</taxon>
    </lineage>
</organism>
<dbReference type="PROSITE" id="PS50893">
    <property type="entry name" value="ABC_TRANSPORTER_2"/>
    <property type="match status" value="1"/>
</dbReference>
<evidence type="ECO:0000256" key="1">
    <source>
        <dbReference type="ARBA" id="ARBA00022448"/>
    </source>
</evidence>
<evidence type="ECO:0000256" key="3">
    <source>
        <dbReference type="ARBA" id="ARBA00022840"/>
    </source>
</evidence>
<dbReference type="InterPro" id="IPR017911">
    <property type="entry name" value="MacB-like_ATP-bd"/>
</dbReference>
<protein>
    <submittedName>
        <fullName evidence="6">ABC transporter-like protein</fullName>
    </submittedName>
</protein>
<sequence length="225" mass="25198">MITLTNVNKCYRKKNNQVQVFNDLNFSVNEGDFYAVMGPSGTGKSTFLNIIGGVDGIDSGEYWFADKRIDHYNEGQLSDWRAQHVAFVFQSFNLLKNLTAAENVELPLLLTSLGKSDRRERVKKALDLVALKDRADHLPEELSGGQQQRVAIARAIVSDAPLILCDEPTGNIDAEATKEILETLKLLNEEFNKTIIMVTHDSDAASYAKHLFSLEKGSFEEKFIQ</sequence>
<dbReference type="CDD" id="cd03255">
    <property type="entry name" value="ABC_MJ0796_LolCDE_FtsE"/>
    <property type="match status" value="1"/>
</dbReference>
<proteinExistence type="inferred from homology"/>
<dbReference type="Pfam" id="PF00005">
    <property type="entry name" value="ABC_tran"/>
    <property type="match status" value="1"/>
</dbReference>
<keyword evidence="2" id="KW-0547">Nucleotide-binding</keyword>
<dbReference type="PROSITE" id="PS00211">
    <property type="entry name" value="ABC_TRANSPORTER_1"/>
    <property type="match status" value="1"/>
</dbReference>
<keyword evidence="3" id="KW-0067">ATP-binding</keyword>
<dbReference type="FunFam" id="3.40.50.300:FF:000032">
    <property type="entry name" value="Export ABC transporter ATP-binding protein"/>
    <property type="match status" value="1"/>
</dbReference>
<dbReference type="Proteomes" id="UP000014115">
    <property type="component" value="Unassembled WGS sequence"/>
</dbReference>
<dbReference type="InterPro" id="IPR027417">
    <property type="entry name" value="P-loop_NTPase"/>
</dbReference>
<dbReference type="PANTHER" id="PTHR42798:SF2">
    <property type="entry name" value="ABC TRANSPORTER ATP-BINDING PROTEIN MG467-RELATED"/>
    <property type="match status" value="1"/>
</dbReference>
<dbReference type="RefSeq" id="WP_008487064.1">
    <property type="nucleotide sequence ID" value="NZ_AMRG01000001.1"/>
</dbReference>
<dbReference type="InterPro" id="IPR003593">
    <property type="entry name" value="AAA+_ATPase"/>
</dbReference>
<dbReference type="eggNOG" id="COG1136">
    <property type="taxonomic scope" value="Bacteria"/>
</dbReference>
<keyword evidence="1" id="KW-0813">Transport</keyword>
<evidence type="ECO:0000313" key="7">
    <source>
        <dbReference type="Proteomes" id="UP000014115"/>
    </source>
</evidence>
<evidence type="ECO:0000259" key="5">
    <source>
        <dbReference type="PROSITE" id="PS50893"/>
    </source>
</evidence>
<dbReference type="SMART" id="SM00382">
    <property type="entry name" value="AAA"/>
    <property type="match status" value="1"/>
</dbReference>
<dbReference type="GO" id="GO:1902495">
    <property type="term" value="C:transmembrane transporter complex"/>
    <property type="evidence" value="ECO:0007669"/>
    <property type="project" value="UniProtKB-ARBA"/>
</dbReference>
<comment type="caution">
    <text evidence="6">The sequence shown here is derived from an EMBL/GenBank/DDBJ whole genome shotgun (WGS) entry which is preliminary data.</text>
</comment>
<dbReference type="GO" id="GO:0016887">
    <property type="term" value="F:ATP hydrolysis activity"/>
    <property type="evidence" value="ECO:0007669"/>
    <property type="project" value="InterPro"/>
</dbReference>
<dbReference type="InterPro" id="IPR003439">
    <property type="entry name" value="ABC_transporter-like_ATP-bd"/>
</dbReference>
<dbReference type="GO" id="GO:0022857">
    <property type="term" value="F:transmembrane transporter activity"/>
    <property type="evidence" value="ECO:0007669"/>
    <property type="project" value="UniProtKB-ARBA"/>
</dbReference>
<dbReference type="STRING" id="740709.A10D4_00655"/>
<dbReference type="EMBL" id="AMRG01000001">
    <property type="protein sequence ID" value="EKE87559.1"/>
    <property type="molecule type" value="Genomic_DNA"/>
</dbReference>
<feature type="domain" description="ABC transporter" evidence="5">
    <location>
        <begin position="2"/>
        <end position="224"/>
    </location>
</feature>
<reference evidence="6 7" key="1">
    <citation type="journal article" date="2012" name="J. Bacteriol.">
        <title>Genome Sequence of Idiomarina xiamenensis Type Strain 10-D-4.</title>
        <authorList>
            <person name="Lai Q."/>
            <person name="Wang L."/>
            <person name="Wang W."/>
            <person name="Shao Z."/>
        </authorList>
    </citation>
    <scope>NUCLEOTIDE SEQUENCE [LARGE SCALE GENOMIC DNA]</scope>
    <source>
        <strain evidence="6 7">10-D-4</strain>
    </source>
</reference>
<dbReference type="PANTHER" id="PTHR42798">
    <property type="entry name" value="LIPOPROTEIN-RELEASING SYSTEM ATP-BINDING PROTEIN LOLD"/>
    <property type="match status" value="1"/>
</dbReference>
<dbReference type="SUPFAM" id="SSF52540">
    <property type="entry name" value="P-loop containing nucleoside triphosphate hydrolases"/>
    <property type="match status" value="1"/>
</dbReference>
<evidence type="ECO:0000313" key="6">
    <source>
        <dbReference type="EMBL" id="EKE87559.1"/>
    </source>
</evidence>
<dbReference type="Gene3D" id="3.40.50.300">
    <property type="entry name" value="P-loop containing nucleotide triphosphate hydrolases"/>
    <property type="match status" value="1"/>
</dbReference>
<dbReference type="PATRIC" id="fig|740709.3.peg.131"/>
<dbReference type="AlphaFoldDB" id="K2KYB4"/>
<comment type="similarity">
    <text evidence="4">Belongs to the ABC transporter superfamily. Macrolide exporter (TC 3.A.1.122) family.</text>
</comment>
<name>K2KYB4_9GAMM</name>
<dbReference type="InterPro" id="IPR017871">
    <property type="entry name" value="ABC_transporter-like_CS"/>
</dbReference>
<evidence type="ECO:0000256" key="4">
    <source>
        <dbReference type="ARBA" id="ARBA00038388"/>
    </source>
</evidence>
<dbReference type="GO" id="GO:0005524">
    <property type="term" value="F:ATP binding"/>
    <property type="evidence" value="ECO:0007669"/>
    <property type="project" value="UniProtKB-KW"/>
</dbReference>